<feature type="transmembrane region" description="Helical" evidence="6">
    <location>
        <begin position="222"/>
        <end position="241"/>
    </location>
</feature>
<evidence type="ECO:0000256" key="3">
    <source>
        <dbReference type="ARBA" id="ARBA00022692"/>
    </source>
</evidence>
<feature type="transmembrane region" description="Helical" evidence="6">
    <location>
        <begin position="110"/>
        <end position="137"/>
    </location>
</feature>
<evidence type="ECO:0000256" key="4">
    <source>
        <dbReference type="ARBA" id="ARBA00022989"/>
    </source>
</evidence>
<keyword evidence="4 6" id="KW-1133">Transmembrane helix</keyword>
<organism evidence="8">
    <name type="scientific">Lepeophtheirus salmonis</name>
    <name type="common">Salmon louse</name>
    <name type="synonym">Caligus salmonis</name>
    <dbReference type="NCBI Taxonomy" id="72036"/>
    <lineage>
        <taxon>Eukaryota</taxon>
        <taxon>Metazoa</taxon>
        <taxon>Ecdysozoa</taxon>
        <taxon>Arthropoda</taxon>
        <taxon>Crustacea</taxon>
        <taxon>Multicrustacea</taxon>
        <taxon>Hexanauplia</taxon>
        <taxon>Copepoda</taxon>
        <taxon>Siphonostomatoida</taxon>
        <taxon>Caligidae</taxon>
        <taxon>Lepeophtheirus</taxon>
    </lineage>
</organism>
<dbReference type="AlphaFoldDB" id="A0A0K2SYF2"/>
<feature type="transmembrane region" description="Helical" evidence="6">
    <location>
        <begin position="158"/>
        <end position="178"/>
    </location>
</feature>
<feature type="domain" description="G-protein coupled receptors family 1 profile" evidence="7">
    <location>
        <begin position="53"/>
        <end position="346"/>
    </location>
</feature>
<name>A0A0K2SYF2_LEPSM</name>
<keyword evidence="5 6" id="KW-0472">Membrane</keyword>
<evidence type="ECO:0000256" key="5">
    <source>
        <dbReference type="ARBA" id="ARBA00023136"/>
    </source>
</evidence>
<dbReference type="OrthoDB" id="6362912at2759"/>
<accession>A0A0K2SYF2</accession>
<evidence type="ECO:0000256" key="1">
    <source>
        <dbReference type="ARBA" id="ARBA00004370"/>
    </source>
</evidence>
<feature type="transmembrane region" description="Helical" evidence="6">
    <location>
        <begin position="323"/>
        <end position="349"/>
    </location>
</feature>
<feature type="transmembrane region" description="Helical" evidence="6">
    <location>
        <begin position="70"/>
        <end position="90"/>
    </location>
</feature>
<feature type="transmembrane region" description="Helical" evidence="6">
    <location>
        <begin position="36"/>
        <end position="58"/>
    </location>
</feature>
<dbReference type="SUPFAM" id="SSF81321">
    <property type="entry name" value="Family A G protein-coupled receptor-like"/>
    <property type="match status" value="1"/>
</dbReference>
<dbReference type="PANTHER" id="PTHR46641:SF2">
    <property type="entry name" value="FMRFAMIDE RECEPTOR"/>
    <property type="match status" value="1"/>
</dbReference>
<evidence type="ECO:0000259" key="7">
    <source>
        <dbReference type="PROSITE" id="PS50262"/>
    </source>
</evidence>
<dbReference type="PANTHER" id="PTHR46641">
    <property type="entry name" value="FMRFAMIDE RECEPTOR-RELATED"/>
    <property type="match status" value="1"/>
</dbReference>
<dbReference type="GO" id="GO:0016020">
    <property type="term" value="C:membrane"/>
    <property type="evidence" value="ECO:0007669"/>
    <property type="project" value="UniProtKB-SubCell"/>
</dbReference>
<comment type="subcellular location">
    <subcellularLocation>
        <location evidence="1">Membrane</location>
    </subcellularLocation>
</comment>
<feature type="transmembrane region" description="Helical" evidence="6">
    <location>
        <begin position="277"/>
        <end position="297"/>
    </location>
</feature>
<evidence type="ECO:0000313" key="8">
    <source>
        <dbReference type="EMBL" id="CDW18783.1"/>
    </source>
</evidence>
<keyword evidence="3 6" id="KW-0812">Transmembrane</keyword>
<protein>
    <recommendedName>
        <fullName evidence="7">G-protein coupled receptors family 1 profile domain-containing protein</fullName>
    </recommendedName>
</protein>
<dbReference type="Gene3D" id="1.20.1070.10">
    <property type="entry name" value="Rhodopsin 7-helix transmembrane proteins"/>
    <property type="match status" value="1"/>
</dbReference>
<evidence type="ECO:0000256" key="6">
    <source>
        <dbReference type="SAM" id="Phobius"/>
    </source>
</evidence>
<dbReference type="GO" id="GO:0004930">
    <property type="term" value="F:G protein-coupled receptor activity"/>
    <property type="evidence" value="ECO:0007669"/>
    <property type="project" value="InterPro"/>
</dbReference>
<dbReference type="EMBL" id="HACA01001422">
    <property type="protein sequence ID" value="CDW18783.1"/>
    <property type="molecule type" value="Transcribed_RNA"/>
</dbReference>
<gene>
    <name evidence="8" type="primary">GPRNNA1</name>
</gene>
<proteinExistence type="inferred from homology"/>
<dbReference type="Pfam" id="PF00001">
    <property type="entry name" value="7tm_1"/>
    <property type="match status" value="1"/>
</dbReference>
<reference evidence="8" key="1">
    <citation type="submission" date="2014-05" db="EMBL/GenBank/DDBJ databases">
        <authorList>
            <person name="Chronopoulou M."/>
        </authorList>
    </citation>
    <scope>NUCLEOTIDE SEQUENCE</scope>
    <source>
        <tissue evidence="8">Whole organism</tissue>
    </source>
</reference>
<sequence>MNYSSIITITEQNVNITIECPDYGSYDIYLLNQFSFWLEGIVKCVFAVAGLIGNFVSARILKKEDMRNSFNLMLIALVCMDSTYLLSSIIESFRISFNMATELHIHLFPYLLYPVLSVAMTASVFMTVGIALERYIAVHYPIDYSQAINSQEACKKRLLRYVIPVTLLSLIFNIPKIFEAEVYDEINIAQYNETHEQVEYYKAIRTTELRKNPDYVIYYNNWVRLMVIGIVPFFLLIYFNYKIYQDVKDRNITRQRRTSTHTSSANQQTRRKQEDNLAIVFMGIVLVFLVCHFPRLFLSMYECIVIREAFICQKKGLHSFPVWLLLTSGFSHVLLVINSSVNMFLYIFLNESFRKHFVAMFQTPKGLLNCNCTCLRKEAQENGSNTSGGDNNQTQIYNMSPSLHGKITKHDDNKVSIESKV</sequence>
<dbReference type="InterPro" id="IPR052954">
    <property type="entry name" value="GPCR-Ligand_Int"/>
</dbReference>
<dbReference type="InterPro" id="IPR017452">
    <property type="entry name" value="GPCR_Rhodpsn_7TM"/>
</dbReference>
<evidence type="ECO:0000256" key="2">
    <source>
        <dbReference type="ARBA" id="ARBA00010663"/>
    </source>
</evidence>
<comment type="similarity">
    <text evidence="2">Belongs to the G-protein coupled receptor 1 family.</text>
</comment>
<dbReference type="PRINTS" id="PR00237">
    <property type="entry name" value="GPCRRHODOPSN"/>
</dbReference>
<dbReference type="InterPro" id="IPR000276">
    <property type="entry name" value="GPCR_Rhodpsn"/>
</dbReference>
<dbReference type="PROSITE" id="PS50262">
    <property type="entry name" value="G_PROTEIN_RECEP_F1_2"/>
    <property type="match status" value="1"/>
</dbReference>
<dbReference type="CDD" id="cd14978">
    <property type="entry name" value="7tmA_FMRFamide_R-like"/>
    <property type="match status" value="1"/>
</dbReference>